<gene>
    <name evidence="3" type="ORF">QJS04_geneDACA015318</name>
</gene>
<accession>A0AAV9ANE4</accession>
<organism evidence="3 4">
    <name type="scientific">Acorus gramineus</name>
    <name type="common">Dwarf sweet flag</name>
    <dbReference type="NCBI Taxonomy" id="55184"/>
    <lineage>
        <taxon>Eukaryota</taxon>
        <taxon>Viridiplantae</taxon>
        <taxon>Streptophyta</taxon>
        <taxon>Embryophyta</taxon>
        <taxon>Tracheophyta</taxon>
        <taxon>Spermatophyta</taxon>
        <taxon>Magnoliopsida</taxon>
        <taxon>Liliopsida</taxon>
        <taxon>Acoraceae</taxon>
        <taxon>Acorus</taxon>
    </lineage>
</organism>
<dbReference type="Proteomes" id="UP001179952">
    <property type="component" value="Unassembled WGS sequence"/>
</dbReference>
<reference evidence="3" key="2">
    <citation type="submission" date="2023-06" db="EMBL/GenBank/DDBJ databases">
        <authorList>
            <person name="Ma L."/>
            <person name="Liu K.-W."/>
            <person name="Li Z."/>
            <person name="Hsiao Y.-Y."/>
            <person name="Qi Y."/>
            <person name="Fu T."/>
            <person name="Tang G."/>
            <person name="Zhang D."/>
            <person name="Sun W.-H."/>
            <person name="Liu D.-K."/>
            <person name="Li Y."/>
            <person name="Chen G.-Z."/>
            <person name="Liu X.-D."/>
            <person name="Liao X.-Y."/>
            <person name="Jiang Y.-T."/>
            <person name="Yu X."/>
            <person name="Hao Y."/>
            <person name="Huang J."/>
            <person name="Zhao X.-W."/>
            <person name="Ke S."/>
            <person name="Chen Y.-Y."/>
            <person name="Wu W.-L."/>
            <person name="Hsu J.-L."/>
            <person name="Lin Y.-F."/>
            <person name="Huang M.-D."/>
            <person name="Li C.-Y."/>
            <person name="Huang L."/>
            <person name="Wang Z.-W."/>
            <person name="Zhao X."/>
            <person name="Zhong W.-Y."/>
            <person name="Peng D.-H."/>
            <person name="Ahmad S."/>
            <person name="Lan S."/>
            <person name="Zhang J.-S."/>
            <person name="Tsai W.-C."/>
            <person name="Van De Peer Y."/>
            <person name="Liu Z.-J."/>
        </authorList>
    </citation>
    <scope>NUCLEOTIDE SEQUENCE</scope>
    <source>
        <strain evidence="3">SCP</strain>
        <tissue evidence="3">Leaves</tissue>
    </source>
</reference>
<keyword evidence="2" id="KW-0812">Transmembrane</keyword>
<name>A0AAV9ANE4_ACOGR</name>
<feature type="region of interest" description="Disordered" evidence="1">
    <location>
        <begin position="43"/>
        <end position="63"/>
    </location>
</feature>
<reference evidence="3" key="1">
    <citation type="journal article" date="2023" name="Nat. Commun.">
        <title>Diploid and tetraploid genomes of Acorus and the evolution of monocots.</title>
        <authorList>
            <person name="Ma L."/>
            <person name="Liu K.W."/>
            <person name="Li Z."/>
            <person name="Hsiao Y.Y."/>
            <person name="Qi Y."/>
            <person name="Fu T."/>
            <person name="Tang G.D."/>
            <person name="Zhang D."/>
            <person name="Sun W.H."/>
            <person name="Liu D.K."/>
            <person name="Li Y."/>
            <person name="Chen G.Z."/>
            <person name="Liu X.D."/>
            <person name="Liao X.Y."/>
            <person name="Jiang Y.T."/>
            <person name="Yu X."/>
            <person name="Hao Y."/>
            <person name="Huang J."/>
            <person name="Zhao X.W."/>
            <person name="Ke S."/>
            <person name="Chen Y.Y."/>
            <person name="Wu W.L."/>
            <person name="Hsu J.L."/>
            <person name="Lin Y.F."/>
            <person name="Huang M.D."/>
            <person name="Li C.Y."/>
            <person name="Huang L."/>
            <person name="Wang Z.W."/>
            <person name="Zhao X."/>
            <person name="Zhong W.Y."/>
            <person name="Peng D.H."/>
            <person name="Ahmad S."/>
            <person name="Lan S."/>
            <person name="Zhang J.S."/>
            <person name="Tsai W.C."/>
            <person name="Van de Peer Y."/>
            <person name="Liu Z.J."/>
        </authorList>
    </citation>
    <scope>NUCLEOTIDE SEQUENCE</scope>
    <source>
        <strain evidence="3">SCP</strain>
    </source>
</reference>
<evidence type="ECO:0000256" key="1">
    <source>
        <dbReference type="SAM" id="MobiDB-lite"/>
    </source>
</evidence>
<dbReference type="AlphaFoldDB" id="A0AAV9ANE4"/>
<keyword evidence="2" id="KW-1133">Transmembrane helix</keyword>
<evidence type="ECO:0000313" key="4">
    <source>
        <dbReference type="Proteomes" id="UP001179952"/>
    </source>
</evidence>
<proteinExistence type="predicted"/>
<dbReference type="PROSITE" id="PS51257">
    <property type="entry name" value="PROKAR_LIPOPROTEIN"/>
    <property type="match status" value="1"/>
</dbReference>
<dbReference type="EMBL" id="JAUJYN010000007">
    <property type="protein sequence ID" value="KAK1265778.1"/>
    <property type="molecule type" value="Genomic_DNA"/>
</dbReference>
<evidence type="ECO:0000256" key="2">
    <source>
        <dbReference type="SAM" id="Phobius"/>
    </source>
</evidence>
<sequence>MRYVMVISLPVILFLVILAIACYLIGRYRGRIESRRVPQYYGPPVPPPFQAQRPPTPPQNKVT</sequence>
<feature type="transmembrane region" description="Helical" evidence="2">
    <location>
        <begin position="6"/>
        <end position="26"/>
    </location>
</feature>
<keyword evidence="2" id="KW-0472">Membrane</keyword>
<keyword evidence="4" id="KW-1185">Reference proteome</keyword>
<protein>
    <submittedName>
        <fullName evidence="3">Uncharacterized protein</fullName>
    </submittedName>
</protein>
<evidence type="ECO:0000313" key="3">
    <source>
        <dbReference type="EMBL" id="KAK1265778.1"/>
    </source>
</evidence>
<comment type="caution">
    <text evidence="3">The sequence shown here is derived from an EMBL/GenBank/DDBJ whole genome shotgun (WGS) entry which is preliminary data.</text>
</comment>